<comment type="caution">
    <text evidence="3">The sequence shown here is derived from an EMBL/GenBank/DDBJ whole genome shotgun (WGS) entry which is preliminary data.</text>
</comment>
<evidence type="ECO:0000313" key="3">
    <source>
        <dbReference type="EMBL" id="PNR97521.1"/>
    </source>
</evidence>
<evidence type="ECO:0000259" key="2">
    <source>
        <dbReference type="Pfam" id="PF04366"/>
    </source>
</evidence>
<dbReference type="PANTHER" id="PTHR15629:SF2">
    <property type="entry name" value="SH3 DOMAIN-CONTAINING YSC84-LIKE PROTEIN 1"/>
    <property type="match status" value="1"/>
</dbReference>
<dbReference type="Proteomes" id="UP000236434">
    <property type="component" value="Unassembled WGS sequence"/>
</dbReference>
<dbReference type="OrthoDB" id="9782434at2"/>
<name>A0A2K1P430_9BACT</name>
<dbReference type="InterPro" id="IPR007461">
    <property type="entry name" value="Ysc84_actin-binding"/>
</dbReference>
<feature type="chain" id="PRO_5014436308" description="Ysc84 actin-binding domain-containing protein" evidence="1">
    <location>
        <begin position="21"/>
        <end position="230"/>
    </location>
</feature>
<sequence length="230" mass="25207">MKKSILLTLITLLFSFSLFAAVEDTVKEARLAIEELLSKPDSGTFIQLVEMAEGIVIFPTFYKLGYIIGGQYGEGIVLRKDSETGKWYGPSFVNIYGLSWGAQIGVQSAGLILVVINEKGMEGFMDNNFTLGGSIGISAGPLGRQLSADIDYKLQASIYSYSIAKGFYAGVSVEGAYTRADNNSNEAYYGKPLSPKQILNEKEVDNEAKQIVELLEKAVLERQLKEKETT</sequence>
<feature type="domain" description="Ysc84 actin-binding" evidence="2">
    <location>
        <begin position="97"/>
        <end position="218"/>
    </location>
</feature>
<dbReference type="AlphaFoldDB" id="A0A2K1P430"/>
<dbReference type="GO" id="GO:0035091">
    <property type="term" value="F:phosphatidylinositol binding"/>
    <property type="evidence" value="ECO:0007669"/>
    <property type="project" value="TreeGrafter"/>
</dbReference>
<organism evidence="3 4">
    <name type="scientific">Petrotoga olearia DSM 13574</name>
    <dbReference type="NCBI Taxonomy" id="1122955"/>
    <lineage>
        <taxon>Bacteria</taxon>
        <taxon>Thermotogati</taxon>
        <taxon>Thermotogota</taxon>
        <taxon>Thermotogae</taxon>
        <taxon>Petrotogales</taxon>
        <taxon>Petrotogaceae</taxon>
        <taxon>Petrotoga</taxon>
    </lineage>
</organism>
<feature type="signal peptide" evidence="1">
    <location>
        <begin position="1"/>
        <end position="20"/>
    </location>
</feature>
<keyword evidence="1" id="KW-0732">Signal</keyword>
<reference evidence="3 4" key="1">
    <citation type="submission" date="2013-12" db="EMBL/GenBank/DDBJ databases">
        <title>Comparative genomics of Petrotoga isolates.</title>
        <authorList>
            <person name="Nesbo C.L."/>
            <person name="Charchuk R."/>
            <person name="Chow K."/>
        </authorList>
    </citation>
    <scope>NUCLEOTIDE SEQUENCE [LARGE SCALE GENOMIC DNA]</scope>
    <source>
        <strain evidence="3 4">DSM 13574</strain>
    </source>
</reference>
<dbReference type="PANTHER" id="PTHR15629">
    <property type="entry name" value="SH3YL1 PROTEIN"/>
    <property type="match status" value="1"/>
</dbReference>
<dbReference type="EMBL" id="AZRL01000004">
    <property type="protein sequence ID" value="PNR97521.1"/>
    <property type="molecule type" value="Genomic_DNA"/>
</dbReference>
<dbReference type="InterPro" id="IPR051702">
    <property type="entry name" value="SH3_domain_YSC84-like"/>
</dbReference>
<dbReference type="CDD" id="cd11524">
    <property type="entry name" value="SYLF"/>
    <property type="match status" value="1"/>
</dbReference>
<proteinExistence type="predicted"/>
<accession>A0A2K1P430</accession>
<protein>
    <recommendedName>
        <fullName evidence="2">Ysc84 actin-binding domain-containing protein</fullName>
    </recommendedName>
</protein>
<evidence type="ECO:0000313" key="4">
    <source>
        <dbReference type="Proteomes" id="UP000236434"/>
    </source>
</evidence>
<dbReference type="Pfam" id="PF04366">
    <property type="entry name" value="Ysc84"/>
    <property type="match status" value="1"/>
</dbReference>
<evidence type="ECO:0000256" key="1">
    <source>
        <dbReference type="SAM" id="SignalP"/>
    </source>
</evidence>
<gene>
    <name evidence="3" type="ORF">X929_01760</name>
</gene>
<dbReference type="RefSeq" id="WP_103066336.1">
    <property type="nucleotide sequence ID" value="NZ_AZRL01000004.1"/>
</dbReference>